<reference evidence="4" key="1">
    <citation type="submission" date="2024-06" db="EMBL/GenBank/DDBJ databases">
        <title>Diversity, functionality, and evolutionary history of bacterial symbionts in false click beetles (Coleoptera, Throscidae).</title>
        <authorList>
            <person name="Wierz J.C."/>
            <person name="Malm H."/>
            <person name="Kaltenpoth M."/>
            <person name="Engl T."/>
        </authorList>
    </citation>
    <scope>NUCLEOTIDE SEQUENCE</scope>
    <source>
        <strain evidence="4">Tser</strain>
    </source>
</reference>
<comment type="similarity">
    <text evidence="3">Belongs to the universal ribosomal protein uS15 family.</text>
</comment>
<dbReference type="Gene3D" id="1.10.287.10">
    <property type="entry name" value="S15/NS1, RNA-binding"/>
    <property type="match status" value="1"/>
</dbReference>
<protein>
    <submittedName>
        <fullName evidence="4">30S ribosomal protein S15</fullName>
    </submittedName>
</protein>
<organism evidence="4">
    <name type="scientific">Candidatus Shikimatogenerans sp. Tser</name>
    <dbReference type="NCBI Taxonomy" id="3158568"/>
    <lineage>
        <taxon>Bacteria</taxon>
        <taxon>Pseudomonadati</taxon>
        <taxon>Bacteroidota</taxon>
        <taxon>Flavobacteriia</taxon>
        <taxon>Flavobacteriales</taxon>
        <taxon>Candidatus Shikimatogenerans</taxon>
    </lineage>
</organism>
<dbReference type="GO" id="GO:0003735">
    <property type="term" value="F:structural constituent of ribosome"/>
    <property type="evidence" value="ECO:0007669"/>
    <property type="project" value="InterPro"/>
</dbReference>
<dbReference type="SUPFAM" id="SSF47060">
    <property type="entry name" value="S15/NS1 RNA-binding domain"/>
    <property type="match status" value="1"/>
</dbReference>
<dbReference type="GO" id="GO:1990904">
    <property type="term" value="C:ribonucleoprotein complex"/>
    <property type="evidence" value="ECO:0007669"/>
    <property type="project" value="UniProtKB-KW"/>
</dbReference>
<dbReference type="InterPro" id="IPR000589">
    <property type="entry name" value="Ribosomal_uS15"/>
</dbReference>
<keyword evidence="1 3" id="KW-0689">Ribosomal protein</keyword>
<dbReference type="PROSITE" id="PS00362">
    <property type="entry name" value="RIBOSOMAL_S15"/>
    <property type="match status" value="1"/>
</dbReference>
<gene>
    <name evidence="4" type="ORF">ABNO52_00300</name>
</gene>
<accession>A0AAU7QQE9</accession>
<evidence type="ECO:0000256" key="1">
    <source>
        <dbReference type="ARBA" id="ARBA00022980"/>
    </source>
</evidence>
<name>A0AAU7QQE9_9FLAO</name>
<dbReference type="AlphaFoldDB" id="A0AAU7QQE9"/>
<keyword evidence="2 3" id="KW-0687">Ribonucleoprotein</keyword>
<dbReference type="InterPro" id="IPR009068">
    <property type="entry name" value="uS15_NS1_RNA-bd_sf"/>
</dbReference>
<evidence type="ECO:0000313" key="4">
    <source>
        <dbReference type="EMBL" id="XBT18224.1"/>
    </source>
</evidence>
<sequence length="70" mass="8825">MKKNNIIYNKKNNKIYNKYNYQLYLVLKKIKNINKHLLFNKKDYNSKKFLFIYINKKKKIISYFKKKKKI</sequence>
<proteinExistence type="inferred from homology"/>
<evidence type="ECO:0000256" key="2">
    <source>
        <dbReference type="ARBA" id="ARBA00023274"/>
    </source>
</evidence>
<evidence type="ECO:0000256" key="3">
    <source>
        <dbReference type="RuleBase" id="RU003919"/>
    </source>
</evidence>
<dbReference type="EMBL" id="CP157893">
    <property type="protein sequence ID" value="XBT18224.1"/>
    <property type="molecule type" value="Genomic_DNA"/>
</dbReference>
<dbReference type="GO" id="GO:0005840">
    <property type="term" value="C:ribosome"/>
    <property type="evidence" value="ECO:0007669"/>
    <property type="project" value="UniProtKB-KW"/>
</dbReference>
<dbReference type="GO" id="GO:0006412">
    <property type="term" value="P:translation"/>
    <property type="evidence" value="ECO:0007669"/>
    <property type="project" value="InterPro"/>
</dbReference>
<dbReference type="Pfam" id="PF00312">
    <property type="entry name" value="Ribosomal_S15"/>
    <property type="match status" value="1"/>
</dbReference>